<dbReference type="Proteomes" id="UP001159363">
    <property type="component" value="Chromosome 8"/>
</dbReference>
<keyword evidence="2" id="KW-0472">Membrane</keyword>
<sequence>METGRKRVKSNPLLIKRIGNNDSKEGHGEKTKEDIAKKAEERNKNVFQITKKDQINTNIGSAVAELESNIVKFMNHVANIYHPYQDIKYLKENILVMKKSGSCRFQSTGNPLWCFKTANLHYILVLHILQLKVGSKTYFHFVLFLIVFDITLLLSGLTLILCLKYLLQQCPQVKILNFLSDSPSTQYRNKKNFCLFQSVVERYPLVTMATWNFGEAGHGKAALDGVGGCLKHTVDCIITQGKDITNLTTLFDILEENCPNIKLWEIPEDSILKFDEILRKEELVTVKVNQVTVSSTPSTHSYRALSCMQCAPDQNCQHFEIVFSSDLQNSPALFKQDTSSVYSVREWVIVIYEGQTYLGEIMCTDTNGGKTVTINAMEPTNYGRTAWKWLQGIVMCT</sequence>
<keyword evidence="2" id="KW-1133">Transmembrane helix</keyword>
<comment type="caution">
    <text evidence="3">The sequence shown here is derived from an EMBL/GenBank/DDBJ whole genome shotgun (WGS) entry which is preliminary data.</text>
</comment>
<dbReference type="PANTHER" id="PTHR46601:SF1">
    <property type="entry name" value="ADF-H DOMAIN-CONTAINING PROTEIN"/>
    <property type="match status" value="1"/>
</dbReference>
<organism evidence="3 4">
    <name type="scientific">Dryococelus australis</name>
    <dbReference type="NCBI Taxonomy" id="614101"/>
    <lineage>
        <taxon>Eukaryota</taxon>
        <taxon>Metazoa</taxon>
        <taxon>Ecdysozoa</taxon>
        <taxon>Arthropoda</taxon>
        <taxon>Hexapoda</taxon>
        <taxon>Insecta</taxon>
        <taxon>Pterygota</taxon>
        <taxon>Neoptera</taxon>
        <taxon>Polyneoptera</taxon>
        <taxon>Phasmatodea</taxon>
        <taxon>Verophasmatodea</taxon>
        <taxon>Anareolatae</taxon>
        <taxon>Phasmatidae</taxon>
        <taxon>Eurycanthinae</taxon>
        <taxon>Dryococelus</taxon>
    </lineage>
</organism>
<dbReference type="PANTHER" id="PTHR46601">
    <property type="entry name" value="ULP_PROTEASE DOMAIN-CONTAINING PROTEIN"/>
    <property type="match status" value="1"/>
</dbReference>
<feature type="region of interest" description="Disordered" evidence="1">
    <location>
        <begin position="1"/>
        <end position="35"/>
    </location>
</feature>
<keyword evidence="2" id="KW-0812">Transmembrane</keyword>
<reference evidence="3 4" key="1">
    <citation type="submission" date="2023-02" db="EMBL/GenBank/DDBJ databases">
        <title>LHISI_Scaffold_Assembly.</title>
        <authorList>
            <person name="Stuart O.P."/>
            <person name="Cleave R."/>
            <person name="Magrath M.J.L."/>
            <person name="Mikheyev A.S."/>
        </authorList>
    </citation>
    <scope>NUCLEOTIDE SEQUENCE [LARGE SCALE GENOMIC DNA]</scope>
    <source>
        <strain evidence="3">Daus_M_001</strain>
        <tissue evidence="3">Leg muscle</tissue>
    </source>
</reference>
<evidence type="ECO:0000256" key="1">
    <source>
        <dbReference type="SAM" id="MobiDB-lite"/>
    </source>
</evidence>
<accession>A0ABQ9GUV0</accession>
<protein>
    <submittedName>
        <fullName evidence="3">Uncharacterized protein</fullName>
    </submittedName>
</protein>
<name>A0ABQ9GUV0_9NEOP</name>
<gene>
    <name evidence="3" type="ORF">PR048_023677</name>
</gene>
<feature type="compositionally biased region" description="Basic and acidic residues" evidence="1">
    <location>
        <begin position="22"/>
        <end position="35"/>
    </location>
</feature>
<dbReference type="EMBL" id="JARBHB010000009">
    <property type="protein sequence ID" value="KAJ8875778.1"/>
    <property type="molecule type" value="Genomic_DNA"/>
</dbReference>
<keyword evidence="4" id="KW-1185">Reference proteome</keyword>
<evidence type="ECO:0000256" key="2">
    <source>
        <dbReference type="SAM" id="Phobius"/>
    </source>
</evidence>
<proteinExistence type="predicted"/>
<evidence type="ECO:0000313" key="3">
    <source>
        <dbReference type="EMBL" id="KAJ8875778.1"/>
    </source>
</evidence>
<evidence type="ECO:0000313" key="4">
    <source>
        <dbReference type="Proteomes" id="UP001159363"/>
    </source>
</evidence>
<feature type="transmembrane region" description="Helical" evidence="2">
    <location>
        <begin position="138"/>
        <end position="167"/>
    </location>
</feature>